<dbReference type="InterPro" id="IPR055170">
    <property type="entry name" value="GFO_IDH_MocA-like_dom"/>
</dbReference>
<gene>
    <name evidence="3" type="ORF">JOM49_007273</name>
</gene>
<dbReference type="Gene3D" id="3.30.360.10">
    <property type="entry name" value="Dihydrodipicolinate Reductase, domain 2"/>
    <property type="match status" value="1"/>
</dbReference>
<dbReference type="InterPro" id="IPR052515">
    <property type="entry name" value="Gfo/Idh/MocA_Oxidoreductase"/>
</dbReference>
<evidence type="ECO:0000313" key="3">
    <source>
        <dbReference type="EMBL" id="MBP2185747.1"/>
    </source>
</evidence>
<dbReference type="SUPFAM" id="SSF55347">
    <property type="entry name" value="Glyceraldehyde-3-phosphate dehydrogenase-like, C-terminal domain"/>
    <property type="match status" value="1"/>
</dbReference>
<feature type="domain" description="GFO/IDH/MocA-like oxidoreductase" evidence="2">
    <location>
        <begin position="114"/>
        <end position="208"/>
    </location>
</feature>
<dbReference type="InterPro" id="IPR000683">
    <property type="entry name" value="Gfo/Idh/MocA-like_OxRdtase_N"/>
</dbReference>
<accession>A0ABS4Q239</accession>
<name>A0ABS4Q239_9PSEU</name>
<reference evidence="3 4" key="1">
    <citation type="submission" date="2021-03" db="EMBL/GenBank/DDBJ databases">
        <title>Sequencing the genomes of 1000 actinobacteria strains.</title>
        <authorList>
            <person name="Klenk H.-P."/>
        </authorList>
    </citation>
    <scope>NUCLEOTIDE SEQUENCE [LARGE SCALE GENOMIC DNA]</scope>
    <source>
        <strain evidence="3 4">DSM 45510</strain>
    </source>
</reference>
<dbReference type="PANTHER" id="PTHR43249:SF1">
    <property type="entry name" value="D-GLUCOSIDE 3-DEHYDROGENASE"/>
    <property type="match status" value="1"/>
</dbReference>
<comment type="caution">
    <text evidence="3">The sequence shown here is derived from an EMBL/GenBank/DDBJ whole genome shotgun (WGS) entry which is preliminary data.</text>
</comment>
<dbReference type="Proteomes" id="UP000741013">
    <property type="component" value="Unassembled WGS sequence"/>
</dbReference>
<evidence type="ECO:0000259" key="1">
    <source>
        <dbReference type="Pfam" id="PF01408"/>
    </source>
</evidence>
<proteinExistence type="predicted"/>
<feature type="domain" description="Gfo/Idh/MocA-like oxidoreductase N-terminal" evidence="1">
    <location>
        <begin position="3"/>
        <end position="89"/>
    </location>
</feature>
<evidence type="ECO:0000313" key="4">
    <source>
        <dbReference type="Proteomes" id="UP000741013"/>
    </source>
</evidence>
<dbReference type="EMBL" id="JAGGMS010000001">
    <property type="protein sequence ID" value="MBP2185747.1"/>
    <property type="molecule type" value="Genomic_DNA"/>
</dbReference>
<sequence>MTDVDHDRAAEFASEHGARSVPGVGELLDSGLDAVYVCVPPWCHGPPEEAVAAAGLPLFVEKPVGLDADEAERIGRLIADAGLITAVGHHWRYSQGVALAQHALRDRPVRLAMGAWLDKVPPVPWWAQRAHSGGQVIEQAIHVLDLARMLVGEVTEVHAIADADPPGVPGADIDGATVANLRFAGGAIGTLAATCLLGWKHRAGLEVYAGDLAISVTEGELQLRQGRDEPQTRLLDPDAAKRAADRAFVDAVLGRGDDIRTPYEDALRTHRLACAVAESAARGVPVELGARNHAV</sequence>
<dbReference type="Pfam" id="PF22725">
    <property type="entry name" value="GFO_IDH_MocA_C3"/>
    <property type="match status" value="1"/>
</dbReference>
<dbReference type="Gene3D" id="3.40.50.720">
    <property type="entry name" value="NAD(P)-binding Rossmann-like Domain"/>
    <property type="match status" value="1"/>
</dbReference>
<dbReference type="Pfam" id="PF01408">
    <property type="entry name" value="GFO_IDH_MocA"/>
    <property type="match status" value="1"/>
</dbReference>
<evidence type="ECO:0000259" key="2">
    <source>
        <dbReference type="Pfam" id="PF22725"/>
    </source>
</evidence>
<protein>
    <submittedName>
        <fullName evidence="3">Dehydrogenase</fullName>
    </submittedName>
</protein>
<organism evidence="3 4">
    <name type="scientific">Amycolatopsis magusensis</name>
    <dbReference type="NCBI Taxonomy" id="882444"/>
    <lineage>
        <taxon>Bacteria</taxon>
        <taxon>Bacillati</taxon>
        <taxon>Actinomycetota</taxon>
        <taxon>Actinomycetes</taxon>
        <taxon>Pseudonocardiales</taxon>
        <taxon>Pseudonocardiaceae</taxon>
        <taxon>Amycolatopsis</taxon>
    </lineage>
</organism>
<dbReference type="SUPFAM" id="SSF51735">
    <property type="entry name" value="NAD(P)-binding Rossmann-fold domains"/>
    <property type="match status" value="1"/>
</dbReference>
<keyword evidence="4" id="KW-1185">Reference proteome</keyword>
<dbReference type="PANTHER" id="PTHR43249">
    <property type="entry name" value="UDP-N-ACETYL-2-AMINO-2-DEOXY-D-GLUCURONATE OXIDASE"/>
    <property type="match status" value="1"/>
</dbReference>
<dbReference type="InterPro" id="IPR036291">
    <property type="entry name" value="NAD(P)-bd_dom_sf"/>
</dbReference>